<dbReference type="NCBIfam" id="NF006828">
    <property type="entry name" value="PRK09350.1"/>
    <property type="match status" value="1"/>
</dbReference>
<dbReference type="EMBL" id="LCDD01000018">
    <property type="protein sequence ID" value="KKS46342.1"/>
    <property type="molecule type" value="Genomic_DNA"/>
</dbReference>
<comment type="caution">
    <text evidence="5">The sequence shown here is derived from an EMBL/GenBank/DDBJ whole genome shotgun (WGS) entry which is preliminary data.</text>
</comment>
<evidence type="ECO:0000259" key="4">
    <source>
        <dbReference type="PROSITE" id="PS50862"/>
    </source>
</evidence>
<dbReference type="GO" id="GO:0005524">
    <property type="term" value="F:ATP binding"/>
    <property type="evidence" value="ECO:0007669"/>
    <property type="project" value="UniProtKB-KW"/>
</dbReference>
<dbReference type="NCBIfam" id="TIGR00462">
    <property type="entry name" value="genX"/>
    <property type="match status" value="1"/>
</dbReference>
<sequence>MELASAPKNTLIKINLKNWQIRSEITWQIRNYFRNLGFREAETPTLRPSLIPESYLEVFKTQLLDRNRKGKKMYLAASPEASLKKLLSAGFGNCFEISRVFRNSETGSDSHQPEFTMLEWYRVNSDYIGIMDDCFKLFNHIYISLKKKSLIKSGLPDGTIQYSGKLINLKKPWLKISMSEALKKYAQIDFDNITDKDGWDLNSRFPAVKISAVSAKKGYQVSEYDSWEEIFNQIYLNEIEPHFKGETPVIIYDFPRPMAALAKLKEDDPRLAERFELYIAGLELADCYSELTDWREQQARFEEETKLRKKLTKTPVKWDREFIMALKSGLPLSSGVALGIDRTAMLFCDTKNIRDVLLFPFE</sequence>
<name>A0A0G0ZCA6_9BACT</name>
<dbReference type="PATRIC" id="fig|1618442.3.peg.837"/>
<proteinExistence type="predicted"/>
<organism evidence="5 6">
    <name type="scientific">Candidatus Gottesmanbacteria bacterium GW2011_GWA2_42_18</name>
    <dbReference type="NCBI Taxonomy" id="1618442"/>
    <lineage>
        <taxon>Bacteria</taxon>
        <taxon>Candidatus Gottesmaniibacteriota</taxon>
    </lineage>
</organism>
<keyword evidence="3" id="KW-0067">ATP-binding</keyword>
<keyword evidence="5" id="KW-0030">Aminoacyl-tRNA synthetase</keyword>
<dbReference type="PRINTS" id="PR00982">
    <property type="entry name" value="TRNASYNTHLYS"/>
</dbReference>
<gene>
    <name evidence="5" type="ORF">UV09_C0018G0018</name>
</gene>
<protein>
    <submittedName>
        <fullName evidence="5">Lysyl-tRNA synthetase</fullName>
    </submittedName>
</protein>
<accession>A0A0G0ZCA6</accession>
<evidence type="ECO:0000313" key="5">
    <source>
        <dbReference type="EMBL" id="KKS46342.1"/>
    </source>
</evidence>
<dbReference type="InterPro" id="IPR045864">
    <property type="entry name" value="aa-tRNA-synth_II/BPL/LPL"/>
</dbReference>
<dbReference type="Pfam" id="PF00152">
    <property type="entry name" value="tRNA-synt_2"/>
    <property type="match status" value="1"/>
</dbReference>
<dbReference type="AlphaFoldDB" id="A0A0G0ZCA6"/>
<dbReference type="SUPFAM" id="SSF55681">
    <property type="entry name" value="Class II aaRS and biotin synthetases"/>
    <property type="match status" value="1"/>
</dbReference>
<feature type="domain" description="Aminoacyl-transfer RNA synthetases class-II family profile" evidence="4">
    <location>
        <begin position="19"/>
        <end position="360"/>
    </location>
</feature>
<keyword evidence="2" id="KW-0547">Nucleotide-binding</keyword>
<dbReference type="InterPro" id="IPR004525">
    <property type="entry name" value="EpmA"/>
</dbReference>
<dbReference type="Proteomes" id="UP000034320">
    <property type="component" value="Unassembled WGS sequence"/>
</dbReference>
<dbReference type="Gene3D" id="3.30.930.10">
    <property type="entry name" value="Bira Bifunctional Protein, Domain 2"/>
    <property type="match status" value="1"/>
</dbReference>
<keyword evidence="1" id="KW-0436">Ligase</keyword>
<evidence type="ECO:0000313" key="6">
    <source>
        <dbReference type="Proteomes" id="UP000034320"/>
    </source>
</evidence>
<dbReference type="GO" id="GO:0005829">
    <property type="term" value="C:cytosol"/>
    <property type="evidence" value="ECO:0007669"/>
    <property type="project" value="TreeGrafter"/>
</dbReference>
<evidence type="ECO:0000256" key="3">
    <source>
        <dbReference type="ARBA" id="ARBA00022840"/>
    </source>
</evidence>
<dbReference type="PROSITE" id="PS50862">
    <property type="entry name" value="AA_TRNA_LIGASE_II"/>
    <property type="match status" value="1"/>
</dbReference>
<reference evidence="5 6" key="1">
    <citation type="journal article" date="2015" name="Nature">
        <title>rRNA introns, odd ribosomes, and small enigmatic genomes across a large radiation of phyla.</title>
        <authorList>
            <person name="Brown C.T."/>
            <person name="Hug L.A."/>
            <person name="Thomas B.C."/>
            <person name="Sharon I."/>
            <person name="Castelle C.J."/>
            <person name="Singh A."/>
            <person name="Wilkins M.J."/>
            <person name="Williams K.H."/>
            <person name="Banfield J.F."/>
        </authorList>
    </citation>
    <scope>NUCLEOTIDE SEQUENCE [LARGE SCALE GENOMIC DNA]</scope>
</reference>
<dbReference type="InterPro" id="IPR004364">
    <property type="entry name" value="Aa-tRNA-synt_II"/>
</dbReference>
<dbReference type="GO" id="GO:0004824">
    <property type="term" value="F:lysine-tRNA ligase activity"/>
    <property type="evidence" value="ECO:0007669"/>
    <property type="project" value="InterPro"/>
</dbReference>
<dbReference type="GO" id="GO:0006430">
    <property type="term" value="P:lysyl-tRNA aminoacylation"/>
    <property type="evidence" value="ECO:0007669"/>
    <property type="project" value="InterPro"/>
</dbReference>
<dbReference type="InterPro" id="IPR006195">
    <property type="entry name" value="aa-tRNA-synth_II"/>
</dbReference>
<evidence type="ECO:0000256" key="1">
    <source>
        <dbReference type="ARBA" id="ARBA00022598"/>
    </source>
</evidence>
<dbReference type="InterPro" id="IPR018149">
    <property type="entry name" value="Lys-tRNA-synth_II_C"/>
</dbReference>
<dbReference type="GO" id="GO:0000049">
    <property type="term" value="F:tRNA binding"/>
    <property type="evidence" value="ECO:0007669"/>
    <property type="project" value="TreeGrafter"/>
</dbReference>
<dbReference type="PANTHER" id="PTHR42918:SF6">
    <property type="entry name" value="ELONGATION FACTOR P--(R)-BETA-LYSINE LIGASE"/>
    <property type="match status" value="1"/>
</dbReference>
<dbReference type="PANTHER" id="PTHR42918">
    <property type="entry name" value="LYSYL-TRNA SYNTHETASE"/>
    <property type="match status" value="1"/>
</dbReference>
<evidence type="ECO:0000256" key="2">
    <source>
        <dbReference type="ARBA" id="ARBA00022741"/>
    </source>
</evidence>